<comment type="caution">
    <text evidence="2">The sequence shown here is derived from an EMBL/GenBank/DDBJ whole genome shotgun (WGS) entry which is preliminary data.</text>
</comment>
<keyword evidence="3" id="KW-1185">Reference proteome</keyword>
<keyword evidence="1" id="KW-0732">Signal</keyword>
<reference evidence="2" key="1">
    <citation type="submission" date="2020-10" db="EMBL/GenBank/DDBJ databases">
        <title>Genome sequence of the unusual species of purple photosynthetic bacteria, Phaeovibrio sulfidiphilus DSM 23193, type strain.</title>
        <authorList>
            <person name="Kyndt J.A."/>
            <person name="Meyer T.E."/>
        </authorList>
    </citation>
    <scope>NUCLEOTIDE SEQUENCE</scope>
    <source>
        <strain evidence="2">DSM 23193</strain>
    </source>
</reference>
<evidence type="ECO:0000313" key="2">
    <source>
        <dbReference type="EMBL" id="MBE1237736.1"/>
    </source>
</evidence>
<dbReference type="EMBL" id="JACZHT010000006">
    <property type="protein sequence ID" value="MBE1237736.1"/>
    <property type="molecule type" value="Genomic_DNA"/>
</dbReference>
<protein>
    <recommendedName>
        <fullName evidence="4">DUF4136 domain-containing protein</fullName>
    </recommendedName>
</protein>
<feature type="signal peptide" evidence="1">
    <location>
        <begin position="1"/>
        <end position="19"/>
    </location>
</feature>
<accession>A0A8J6YQA2</accession>
<dbReference type="PROSITE" id="PS51257">
    <property type="entry name" value="PROKAR_LIPOPROTEIN"/>
    <property type="match status" value="1"/>
</dbReference>
<name>A0A8J6YQA2_9PROT</name>
<dbReference type="RefSeq" id="WP_192534736.1">
    <property type="nucleotide sequence ID" value="NZ_JACZHT010000006.1"/>
</dbReference>
<dbReference type="AlphaFoldDB" id="A0A8J6YQA2"/>
<organism evidence="2 3">
    <name type="scientific">Phaeovibrio sulfidiphilus</name>
    <dbReference type="NCBI Taxonomy" id="1220600"/>
    <lineage>
        <taxon>Bacteria</taxon>
        <taxon>Pseudomonadati</taxon>
        <taxon>Pseudomonadota</taxon>
        <taxon>Alphaproteobacteria</taxon>
        <taxon>Rhodospirillales</taxon>
        <taxon>Rhodospirillaceae</taxon>
        <taxon>Phaeovibrio</taxon>
    </lineage>
</organism>
<sequence length="213" mass="22861">MASRPMMKWFVLTGGLSLAACSGGVTPSCPSQVSGVDVSVRRDHTLLQGISPTTFSIVARSREQAEDPLWAVSVNQVAGLLESFGFRRVFPGSQQPARWRVDVETASSLTCEGDGEEVMQTYRYGWDGTGVQVLQPVGEGVAPGGRTTCRRLSVHIASRGRTLYQGIAEDRGEERDFAGAVPRLARALLEPFPGPVGVFSVTPDEVRVPCPAL</sequence>
<gene>
    <name evidence="2" type="ORF">IHV25_08755</name>
</gene>
<evidence type="ECO:0000256" key="1">
    <source>
        <dbReference type="SAM" id="SignalP"/>
    </source>
</evidence>
<dbReference type="Proteomes" id="UP000631034">
    <property type="component" value="Unassembled WGS sequence"/>
</dbReference>
<feature type="chain" id="PRO_5035183540" description="DUF4136 domain-containing protein" evidence="1">
    <location>
        <begin position="20"/>
        <end position="213"/>
    </location>
</feature>
<evidence type="ECO:0008006" key="4">
    <source>
        <dbReference type="Google" id="ProtNLM"/>
    </source>
</evidence>
<evidence type="ECO:0000313" key="3">
    <source>
        <dbReference type="Proteomes" id="UP000631034"/>
    </source>
</evidence>
<proteinExistence type="predicted"/>